<evidence type="ECO:0000256" key="1">
    <source>
        <dbReference type="SAM" id="MobiDB-lite"/>
    </source>
</evidence>
<dbReference type="AlphaFoldDB" id="A0A0V0J7Z8"/>
<feature type="non-terminal residue" evidence="2">
    <location>
        <position position="305"/>
    </location>
</feature>
<feature type="region of interest" description="Disordered" evidence="1">
    <location>
        <begin position="159"/>
        <end position="188"/>
    </location>
</feature>
<reference evidence="2" key="1">
    <citation type="submission" date="2016-01" db="EMBL/GenBank/DDBJ databases">
        <title>Reference transcriptome for the parasite Schistocephalus solidus: insights into the molecular evolution of parasitism.</title>
        <authorList>
            <person name="Hebert F.O."/>
            <person name="Grambauer S."/>
            <person name="Barber I."/>
            <person name="Landry C.R."/>
            <person name="Aubin-Horth N."/>
        </authorList>
    </citation>
    <scope>NUCLEOTIDE SEQUENCE</scope>
</reference>
<accession>A0A0V0J7Z8</accession>
<protein>
    <submittedName>
        <fullName evidence="2">Uncharacterized protein</fullName>
    </submittedName>
</protein>
<gene>
    <name evidence="2" type="ORF">TR113759</name>
</gene>
<dbReference type="EMBL" id="GEEE01001462">
    <property type="protein sequence ID" value="JAP61763.1"/>
    <property type="molecule type" value="Transcribed_RNA"/>
</dbReference>
<sequence length="305" mass="35360">MMEARRLSKRQYKYNLVHELAPSSSSSSSGDDERDKITGPRIFTHISLCYGRTALLSARRWEAFARRESSTYAQLKFLHRSLDENVLPKCLAYRPPVNTELCQRTMADFKKRMIRVLIRDCHVRINKYRRMIEQHSSTCQSMFTMHELETLKTAILDSARRHRKSRDDQLSGKFEKIRPRKQPSSDGALVHNLSSHRLTQQQLAVLSYDAKFNTKDARPEDFIASFESALQKCDAVEECKNAMRQQVVNLLLQHQRQTTISKAEERELLKIRKIEDIVTLPADKGRSTVVMDKSEYGAKLSNLLK</sequence>
<feature type="compositionally biased region" description="Basic and acidic residues" evidence="1">
    <location>
        <begin position="165"/>
        <end position="177"/>
    </location>
</feature>
<organism evidence="2">
    <name type="scientific">Schistocephalus solidus</name>
    <name type="common">Tapeworm</name>
    <dbReference type="NCBI Taxonomy" id="70667"/>
    <lineage>
        <taxon>Eukaryota</taxon>
        <taxon>Metazoa</taxon>
        <taxon>Spiralia</taxon>
        <taxon>Lophotrochozoa</taxon>
        <taxon>Platyhelminthes</taxon>
        <taxon>Cestoda</taxon>
        <taxon>Eucestoda</taxon>
        <taxon>Diphyllobothriidea</taxon>
        <taxon>Diphyllobothriidae</taxon>
        <taxon>Schistocephalus</taxon>
    </lineage>
</organism>
<evidence type="ECO:0000313" key="2">
    <source>
        <dbReference type="EMBL" id="JAP61763.1"/>
    </source>
</evidence>
<name>A0A0V0J7Z8_SCHSO</name>
<proteinExistence type="predicted"/>
<dbReference type="EMBL" id="GEEE01022805">
    <property type="protein sequence ID" value="JAP40420.1"/>
    <property type="molecule type" value="Transcribed_RNA"/>
</dbReference>